<dbReference type="PANTHER" id="PTHR47354:SF8">
    <property type="entry name" value="1,2-PHENYLACETYL-COA EPOXIDASE, SUBUNIT E"/>
    <property type="match status" value="1"/>
</dbReference>
<evidence type="ECO:0000313" key="17">
    <source>
        <dbReference type="Proteomes" id="UP000305778"/>
    </source>
</evidence>
<dbReference type="GO" id="GO:0016491">
    <property type="term" value="F:oxidoreductase activity"/>
    <property type="evidence" value="ECO:0007669"/>
    <property type="project" value="UniProtKB-KW"/>
</dbReference>
<dbReference type="Proteomes" id="UP000305778">
    <property type="component" value="Unassembled WGS sequence"/>
</dbReference>
<comment type="caution">
    <text evidence="16">The sequence shown here is derived from an EMBL/GenBank/DDBJ whole genome shotgun (WGS) entry which is preliminary data.</text>
</comment>
<gene>
    <name evidence="16" type="ORF">FCI23_06305</name>
</gene>
<evidence type="ECO:0000256" key="9">
    <source>
        <dbReference type="ARBA" id="ARBA00023002"/>
    </source>
</evidence>
<comment type="subcellular location">
    <subcellularLocation>
        <location evidence="2">Membrane</location>
        <topology evidence="2">Multi-pass membrane protein</topology>
    </subcellularLocation>
</comment>
<comment type="cofactor">
    <cofactor evidence="1">
        <name>FAD</name>
        <dbReference type="ChEBI" id="CHEBI:57692"/>
    </cofactor>
</comment>
<feature type="transmembrane region" description="Helical" evidence="14">
    <location>
        <begin position="173"/>
        <end position="193"/>
    </location>
</feature>
<keyword evidence="7" id="KW-0274">FAD</keyword>
<dbReference type="GO" id="GO:0051537">
    <property type="term" value="F:2 iron, 2 sulfur cluster binding"/>
    <property type="evidence" value="ECO:0007669"/>
    <property type="project" value="UniProtKB-KW"/>
</dbReference>
<dbReference type="SUPFAM" id="SSF52343">
    <property type="entry name" value="Ferredoxin reductase-like, C-terminal NADP-linked domain"/>
    <property type="match status" value="1"/>
</dbReference>
<feature type="transmembrane region" description="Helical" evidence="14">
    <location>
        <begin position="102"/>
        <end position="123"/>
    </location>
</feature>
<feature type="domain" description="FAD-binding FR-type" evidence="15">
    <location>
        <begin position="231"/>
        <end position="331"/>
    </location>
</feature>
<keyword evidence="9" id="KW-0560">Oxidoreductase</keyword>
<dbReference type="AlphaFoldDB" id="A0A4U0SSN8"/>
<keyword evidence="17" id="KW-1185">Reference proteome</keyword>
<dbReference type="GO" id="GO:0050660">
    <property type="term" value="F:flavin adenine dinucleotide binding"/>
    <property type="evidence" value="ECO:0007669"/>
    <property type="project" value="TreeGrafter"/>
</dbReference>
<evidence type="ECO:0000256" key="10">
    <source>
        <dbReference type="ARBA" id="ARBA00023004"/>
    </source>
</evidence>
<dbReference type="CDD" id="cd06198">
    <property type="entry name" value="FNR_like_3"/>
    <property type="match status" value="1"/>
</dbReference>
<feature type="region of interest" description="Disordered" evidence="13">
    <location>
        <begin position="1"/>
        <end position="23"/>
    </location>
</feature>
<proteinExistence type="predicted"/>
<dbReference type="Gene3D" id="3.40.50.80">
    <property type="entry name" value="Nucleotide-binding domain of ferredoxin-NADP reductase (FNR) module"/>
    <property type="match status" value="1"/>
</dbReference>
<dbReference type="PROSITE" id="PS51384">
    <property type="entry name" value="FAD_FR"/>
    <property type="match status" value="1"/>
</dbReference>
<sequence>MATTRGGTAARQHAAPPTQRAPRTPAGPVLALIYGGAAVVLALWWTSTASVVGPADWLIGAGRMAGLLTGYGCAVLVALMARVPALERGIGSDRVARWHAMGGRYVLSLLTAHVVLILWGYSVQDRASLVHETKTIVLTYPEMLKGTIGSLILLAVAIVSARTVRRKVSYETWYYLHVLTYAAIFLAFGHQLADGADFIGNTTAQYAWYAMYLGVAALVLWFRVLVPVRLNMRHRLRVEAVVREAPGVYSILMRGRRPEQLAAESGQFFRWRFLESGLWWTSSPYSLSAAPRPGLLRITVKANGNHSAALGMLRPGTRVWAEGPYGALTAARRTRPKVLLLAGGVGVTPLRALFETLPARPGDLTLLYRARTSEDLALRGELESIAAARGARLYYAVNAPDGARSPITAAGLREVLPDIDRHDVYLCGPPGMAESSYDALRAAGVPASRIHHESFEL</sequence>
<dbReference type="InterPro" id="IPR017927">
    <property type="entry name" value="FAD-bd_FR_type"/>
</dbReference>
<evidence type="ECO:0000256" key="1">
    <source>
        <dbReference type="ARBA" id="ARBA00001974"/>
    </source>
</evidence>
<keyword evidence="10" id="KW-0408">Iron</keyword>
<keyword evidence="6" id="KW-0479">Metal-binding</keyword>
<reference evidence="16 17" key="1">
    <citation type="submission" date="2019-04" db="EMBL/GenBank/DDBJ databases">
        <title>Streptomyces oryziradicis sp. nov., a novel actinomycete isolated from rhizosphere soil of rice (Oryza sativa L.).</title>
        <authorList>
            <person name="Li C."/>
        </authorList>
    </citation>
    <scope>NUCLEOTIDE SEQUENCE [LARGE SCALE GENOMIC DNA]</scope>
    <source>
        <strain evidence="16 17">NEAU-C40</strain>
    </source>
</reference>
<evidence type="ECO:0000256" key="8">
    <source>
        <dbReference type="ARBA" id="ARBA00022989"/>
    </source>
</evidence>
<evidence type="ECO:0000256" key="3">
    <source>
        <dbReference type="ARBA" id="ARBA00022630"/>
    </source>
</evidence>
<dbReference type="PRINTS" id="PR00410">
    <property type="entry name" value="PHEHYDRXLASE"/>
</dbReference>
<dbReference type="RefSeq" id="WP_136722447.1">
    <property type="nucleotide sequence ID" value="NZ_SUMC01000004.1"/>
</dbReference>
<dbReference type="InterPro" id="IPR001433">
    <property type="entry name" value="OxRdtase_FAD/NAD-bd"/>
</dbReference>
<keyword evidence="12 14" id="KW-0472">Membrane</keyword>
<evidence type="ECO:0000259" key="15">
    <source>
        <dbReference type="PROSITE" id="PS51384"/>
    </source>
</evidence>
<evidence type="ECO:0000256" key="6">
    <source>
        <dbReference type="ARBA" id="ARBA00022723"/>
    </source>
</evidence>
<feature type="compositionally biased region" description="Low complexity" evidence="13">
    <location>
        <begin position="8"/>
        <end position="23"/>
    </location>
</feature>
<evidence type="ECO:0000256" key="12">
    <source>
        <dbReference type="ARBA" id="ARBA00023136"/>
    </source>
</evidence>
<accession>A0A4U0SSN8</accession>
<evidence type="ECO:0000256" key="7">
    <source>
        <dbReference type="ARBA" id="ARBA00022827"/>
    </source>
</evidence>
<dbReference type="Gene3D" id="2.40.30.10">
    <property type="entry name" value="Translation factors"/>
    <property type="match status" value="1"/>
</dbReference>
<evidence type="ECO:0000256" key="5">
    <source>
        <dbReference type="ARBA" id="ARBA00022714"/>
    </source>
</evidence>
<dbReference type="Pfam" id="PF00175">
    <property type="entry name" value="NAD_binding_1"/>
    <property type="match status" value="1"/>
</dbReference>
<protein>
    <submittedName>
        <fullName evidence="16">Ferric reductase</fullName>
    </submittedName>
</protein>
<keyword evidence="11" id="KW-0411">Iron-sulfur</keyword>
<dbReference type="EMBL" id="SUMC01000004">
    <property type="protein sequence ID" value="TKA12413.1"/>
    <property type="molecule type" value="Genomic_DNA"/>
</dbReference>
<organism evidence="16 17">
    <name type="scientific">Actinacidiphila oryziradicis</name>
    <dbReference type="NCBI Taxonomy" id="2571141"/>
    <lineage>
        <taxon>Bacteria</taxon>
        <taxon>Bacillati</taxon>
        <taxon>Actinomycetota</taxon>
        <taxon>Actinomycetes</taxon>
        <taxon>Kitasatosporales</taxon>
        <taxon>Streptomycetaceae</taxon>
        <taxon>Actinacidiphila</taxon>
    </lineage>
</organism>
<feature type="transmembrane region" description="Helical" evidence="14">
    <location>
        <begin position="205"/>
        <end position="226"/>
    </location>
</feature>
<dbReference type="OrthoDB" id="9801223at2"/>
<keyword evidence="5" id="KW-0001">2Fe-2S</keyword>
<dbReference type="InterPro" id="IPR050415">
    <property type="entry name" value="MRET"/>
</dbReference>
<evidence type="ECO:0000256" key="11">
    <source>
        <dbReference type="ARBA" id="ARBA00023014"/>
    </source>
</evidence>
<evidence type="ECO:0000256" key="4">
    <source>
        <dbReference type="ARBA" id="ARBA00022692"/>
    </source>
</evidence>
<evidence type="ECO:0000256" key="13">
    <source>
        <dbReference type="SAM" id="MobiDB-lite"/>
    </source>
</evidence>
<keyword evidence="3" id="KW-0285">Flavoprotein</keyword>
<keyword evidence="8 14" id="KW-1133">Transmembrane helix</keyword>
<name>A0A4U0SSN8_9ACTN</name>
<dbReference type="PANTHER" id="PTHR47354">
    <property type="entry name" value="NADH OXIDOREDUCTASE HCR"/>
    <property type="match status" value="1"/>
</dbReference>
<evidence type="ECO:0000256" key="14">
    <source>
        <dbReference type="SAM" id="Phobius"/>
    </source>
</evidence>
<dbReference type="InterPro" id="IPR039261">
    <property type="entry name" value="FNR_nucleotide-bd"/>
</dbReference>
<feature type="transmembrane region" description="Helical" evidence="14">
    <location>
        <begin position="57"/>
        <end position="81"/>
    </location>
</feature>
<evidence type="ECO:0000256" key="2">
    <source>
        <dbReference type="ARBA" id="ARBA00004141"/>
    </source>
</evidence>
<feature type="transmembrane region" description="Helical" evidence="14">
    <location>
        <begin position="143"/>
        <end position="161"/>
    </location>
</feature>
<dbReference type="Pfam" id="PF01794">
    <property type="entry name" value="Ferric_reduct"/>
    <property type="match status" value="1"/>
</dbReference>
<feature type="transmembrane region" description="Helical" evidence="14">
    <location>
        <begin position="26"/>
        <end position="45"/>
    </location>
</feature>
<dbReference type="InterPro" id="IPR017938">
    <property type="entry name" value="Riboflavin_synthase-like_b-brl"/>
</dbReference>
<dbReference type="GO" id="GO:0046872">
    <property type="term" value="F:metal ion binding"/>
    <property type="evidence" value="ECO:0007669"/>
    <property type="project" value="UniProtKB-KW"/>
</dbReference>
<dbReference type="InterPro" id="IPR013130">
    <property type="entry name" value="Fe3_Rdtase_TM_dom"/>
</dbReference>
<keyword evidence="4 14" id="KW-0812">Transmembrane</keyword>
<dbReference type="SUPFAM" id="SSF63380">
    <property type="entry name" value="Riboflavin synthase domain-like"/>
    <property type="match status" value="1"/>
</dbReference>
<dbReference type="GO" id="GO:0016020">
    <property type="term" value="C:membrane"/>
    <property type="evidence" value="ECO:0007669"/>
    <property type="project" value="UniProtKB-SubCell"/>
</dbReference>
<evidence type="ECO:0000313" key="16">
    <source>
        <dbReference type="EMBL" id="TKA12413.1"/>
    </source>
</evidence>